<name>A0A0S4JC01_BODSA</name>
<dbReference type="PANTHER" id="PTHR25462:SF296">
    <property type="entry name" value="MEIOTIC P26, ISOFORM F"/>
    <property type="match status" value="1"/>
</dbReference>
<keyword evidence="2" id="KW-1185">Reference proteome</keyword>
<dbReference type="InterPro" id="IPR047153">
    <property type="entry name" value="TRIM45/56/19-like"/>
</dbReference>
<organism evidence="1 2">
    <name type="scientific">Bodo saltans</name>
    <name type="common">Flagellated protozoan</name>
    <dbReference type="NCBI Taxonomy" id="75058"/>
    <lineage>
        <taxon>Eukaryota</taxon>
        <taxon>Discoba</taxon>
        <taxon>Euglenozoa</taxon>
        <taxon>Kinetoplastea</taxon>
        <taxon>Metakinetoplastina</taxon>
        <taxon>Eubodonida</taxon>
        <taxon>Bodonidae</taxon>
        <taxon>Bodo</taxon>
    </lineage>
</organism>
<accession>A0A0S4JC01</accession>
<dbReference type="AlphaFoldDB" id="A0A0S4JC01"/>
<dbReference type="Gene3D" id="3.30.160.60">
    <property type="entry name" value="Classic Zinc Finger"/>
    <property type="match status" value="1"/>
</dbReference>
<dbReference type="SUPFAM" id="SSF57845">
    <property type="entry name" value="B-box zinc-binding domain"/>
    <property type="match status" value="1"/>
</dbReference>
<dbReference type="EMBL" id="CYKH01001528">
    <property type="protein sequence ID" value="CUG87486.1"/>
    <property type="molecule type" value="Genomic_DNA"/>
</dbReference>
<evidence type="ECO:0000313" key="1">
    <source>
        <dbReference type="EMBL" id="CUG87486.1"/>
    </source>
</evidence>
<protein>
    <submittedName>
        <fullName evidence="1">Zinc finger protein, putative</fullName>
    </submittedName>
</protein>
<dbReference type="CDD" id="cd19756">
    <property type="entry name" value="Bbox2"/>
    <property type="match status" value="1"/>
</dbReference>
<evidence type="ECO:0000313" key="2">
    <source>
        <dbReference type="Proteomes" id="UP000051952"/>
    </source>
</evidence>
<dbReference type="Proteomes" id="UP000051952">
    <property type="component" value="Unassembled WGS sequence"/>
</dbReference>
<dbReference type="OrthoDB" id="271379at2759"/>
<proteinExistence type="predicted"/>
<dbReference type="PANTHER" id="PTHR25462">
    <property type="entry name" value="BONUS, ISOFORM C-RELATED"/>
    <property type="match status" value="1"/>
</dbReference>
<dbReference type="VEuPathDB" id="TriTrypDB:BSAL_10365"/>
<gene>
    <name evidence="1" type="ORF">BSAL_10365</name>
</gene>
<dbReference type="OMA" id="GYSQENC"/>
<sequence length="551" mass="61016">MSALWETFAQKLQRAGYTLDDIADCSDQVFISVVNELGGFTALQTAKLQTEMKRQFRGATDSRQNSRPTTPVEVFHSTQLTPVARGSEYDELTQRSATFLFNGGVISPIRGVLKVTDPSSQVAHVKHVRSLHDASTNPIQRFKWVSEDDFIRARTSGNFFFDDTSSSSVDLLCPSGIVLYSERASVKPRNTSDAHHDVLLVADVVLGRTKLMNEEDVRLLQNFSMRECFASLQEDGYDSIQVMRADGSSDAVVMLHTDQALVRYVVTFTQEIGETSSPVRLAQTGSLHQNLQPTGPASAIFPSSRGPSVRGFDENISQLFGGGGASSCPTHPSKTLEFWCPEEKKLICSHCLFHSGYNKKTCSLIEDAASAEIHDLQTWSRNAATFLRDIQSVEKLFDSAISEVEEDAHQQVQEVRVTFQNLRRAIDQAEEVVVEEVTSKCRDEVQKLQKSSALVAARVSEVEDLHSKSCRLLSRDRLEGNGAIELLTLVQRAFSRWEVIPVPGYETTTIQLKLFPSPSQISSAVASSASRREGSVALPEAIDVNYLQMLK</sequence>
<reference evidence="2" key="1">
    <citation type="submission" date="2015-09" db="EMBL/GenBank/DDBJ databases">
        <authorList>
            <consortium name="Pathogen Informatics"/>
        </authorList>
    </citation>
    <scope>NUCLEOTIDE SEQUENCE [LARGE SCALE GENOMIC DNA]</scope>
    <source>
        <strain evidence="2">Lake Konstanz</strain>
    </source>
</reference>